<dbReference type="PANTHER" id="PTHR11142">
    <property type="entry name" value="PSEUDOURIDYLATE SYNTHASE"/>
    <property type="match status" value="1"/>
</dbReference>
<dbReference type="Pfam" id="PF01416">
    <property type="entry name" value="PseudoU_synth_1"/>
    <property type="match status" value="2"/>
</dbReference>
<dbReference type="Gene3D" id="3.30.70.580">
    <property type="entry name" value="Pseudouridine synthase I, catalytic domain, N-terminal subdomain"/>
    <property type="match status" value="1"/>
</dbReference>
<dbReference type="STRING" id="237679.SAMN04488072_11764"/>
<evidence type="ECO:0000256" key="4">
    <source>
        <dbReference type="HAMAP-Rule" id="MF_00171"/>
    </source>
</evidence>
<dbReference type="FunFam" id="3.30.70.580:FF:000001">
    <property type="entry name" value="tRNA pseudouridine synthase A"/>
    <property type="match status" value="1"/>
</dbReference>
<dbReference type="PANTHER" id="PTHR11142:SF0">
    <property type="entry name" value="TRNA PSEUDOURIDINE SYNTHASE-LIKE 1"/>
    <property type="match status" value="1"/>
</dbReference>
<dbReference type="InterPro" id="IPR001406">
    <property type="entry name" value="PsdUridine_synth_TruA"/>
</dbReference>
<dbReference type="NCBIfam" id="TIGR00071">
    <property type="entry name" value="hisT_truA"/>
    <property type="match status" value="1"/>
</dbReference>
<feature type="binding site" evidence="4 6">
    <location>
        <position position="111"/>
    </location>
    <ligand>
        <name>substrate</name>
    </ligand>
</feature>
<evidence type="ECO:0000256" key="1">
    <source>
        <dbReference type="ARBA" id="ARBA00009375"/>
    </source>
</evidence>
<dbReference type="InterPro" id="IPR020095">
    <property type="entry name" value="PsdUridine_synth_TruA_C"/>
</dbReference>
<accession>A0A1I1A8T1</accession>
<proteinExistence type="inferred from homology"/>
<keyword evidence="10" id="KW-1185">Reference proteome</keyword>
<evidence type="ECO:0000256" key="5">
    <source>
        <dbReference type="PIRSR" id="PIRSR001430-1"/>
    </source>
</evidence>
<dbReference type="GO" id="GO:0031119">
    <property type="term" value="P:tRNA pseudouridine synthesis"/>
    <property type="evidence" value="ECO:0007669"/>
    <property type="project" value="UniProtKB-UniRule"/>
</dbReference>
<dbReference type="Gene3D" id="3.30.70.660">
    <property type="entry name" value="Pseudouridine synthase I, catalytic domain, C-terminal subdomain"/>
    <property type="match status" value="1"/>
</dbReference>
<evidence type="ECO:0000256" key="2">
    <source>
        <dbReference type="ARBA" id="ARBA00022694"/>
    </source>
</evidence>
<evidence type="ECO:0000313" key="9">
    <source>
        <dbReference type="EMBL" id="SFB34399.1"/>
    </source>
</evidence>
<name>A0A1I1A8T1_9BACI</name>
<feature type="domain" description="Pseudouridine synthase I TruA alpha/beta" evidence="8">
    <location>
        <begin position="8"/>
        <end position="105"/>
    </location>
</feature>
<dbReference type="SUPFAM" id="SSF55120">
    <property type="entry name" value="Pseudouridine synthase"/>
    <property type="match status" value="1"/>
</dbReference>
<protein>
    <recommendedName>
        <fullName evidence="4">tRNA pseudouridine synthase A</fullName>
        <ecNumber evidence="4">5.4.99.12</ecNumber>
    </recommendedName>
    <alternativeName>
        <fullName evidence="4">tRNA pseudouridine(38-40) synthase</fullName>
    </alternativeName>
    <alternativeName>
        <fullName evidence="4">tRNA pseudouridylate synthase I</fullName>
    </alternativeName>
    <alternativeName>
        <fullName evidence="4">tRNA-uridine isomerase I</fullName>
    </alternativeName>
</protein>
<comment type="function">
    <text evidence="4">Formation of pseudouridine at positions 38, 39 and 40 in the anticodon stem and loop of transfer RNAs.</text>
</comment>
<comment type="catalytic activity">
    <reaction evidence="4 7">
        <text>uridine(38/39/40) in tRNA = pseudouridine(38/39/40) in tRNA</text>
        <dbReference type="Rhea" id="RHEA:22376"/>
        <dbReference type="Rhea" id="RHEA-COMP:10085"/>
        <dbReference type="Rhea" id="RHEA-COMP:10087"/>
        <dbReference type="ChEBI" id="CHEBI:65314"/>
        <dbReference type="ChEBI" id="CHEBI:65315"/>
        <dbReference type="EC" id="5.4.99.12"/>
    </reaction>
</comment>
<dbReference type="OrthoDB" id="9811823at2"/>
<sequence length="249" mass="28766">MTKMKCVISYDGTNFSGLQIQPRNRTIQGEMEKALAKIHKGEHIRVYASGRTDKGVHAKAQTLHFESDYTLSPADWKRALNTVLPPDIYVNDAAQVPDSFHARFDVIEKEYRYYIFNELEPDVFKQHYVYHYPYTLDVAKMQESGQYFEGLHDFTTFSSAKADIKGSKIRHLYEVSCHHDGSRIEFILRGNGFLYNMARIIVGTLLDVGRGKRQPSEIEELFGKKERQSAGDTVPPQGLYLWNVKYEER</sequence>
<evidence type="ECO:0000256" key="3">
    <source>
        <dbReference type="ARBA" id="ARBA00023235"/>
    </source>
</evidence>
<dbReference type="Proteomes" id="UP000198642">
    <property type="component" value="Unassembled WGS sequence"/>
</dbReference>
<dbReference type="EC" id="5.4.99.12" evidence="4"/>
<dbReference type="GO" id="GO:0160147">
    <property type="term" value="F:tRNA pseudouridine(38-40) synthase activity"/>
    <property type="evidence" value="ECO:0007669"/>
    <property type="project" value="UniProtKB-EC"/>
</dbReference>
<evidence type="ECO:0000313" key="10">
    <source>
        <dbReference type="Proteomes" id="UP000198642"/>
    </source>
</evidence>
<gene>
    <name evidence="4" type="primary">truA</name>
    <name evidence="9" type="ORF">SAMN04488072_11764</name>
</gene>
<evidence type="ECO:0000256" key="7">
    <source>
        <dbReference type="RuleBase" id="RU003792"/>
    </source>
</evidence>
<dbReference type="AlphaFoldDB" id="A0A1I1A8T1"/>
<reference evidence="9 10" key="1">
    <citation type="submission" date="2016-10" db="EMBL/GenBank/DDBJ databases">
        <authorList>
            <person name="de Groot N.N."/>
        </authorList>
    </citation>
    <scope>NUCLEOTIDE SEQUENCE [LARGE SCALE GENOMIC DNA]</scope>
    <source>
        <strain evidence="9 10">CGMCC 1.3702</strain>
    </source>
</reference>
<dbReference type="EMBL" id="FOJW01000017">
    <property type="protein sequence ID" value="SFB34399.1"/>
    <property type="molecule type" value="Genomic_DNA"/>
</dbReference>
<dbReference type="InterPro" id="IPR020094">
    <property type="entry name" value="TruA/RsuA/RluB/E/F_N"/>
</dbReference>
<comment type="similarity">
    <text evidence="1 4 7">Belongs to the tRNA pseudouridine synthase TruA family.</text>
</comment>
<dbReference type="CDD" id="cd02570">
    <property type="entry name" value="PseudoU_synth_EcTruA"/>
    <property type="match status" value="1"/>
</dbReference>
<dbReference type="GO" id="GO:0003723">
    <property type="term" value="F:RNA binding"/>
    <property type="evidence" value="ECO:0007669"/>
    <property type="project" value="InterPro"/>
</dbReference>
<keyword evidence="2 4" id="KW-0819">tRNA processing</keyword>
<feature type="domain" description="Pseudouridine synthase I TruA alpha/beta" evidence="8">
    <location>
        <begin position="146"/>
        <end position="247"/>
    </location>
</feature>
<dbReference type="InterPro" id="IPR020103">
    <property type="entry name" value="PsdUridine_synth_cat_dom_sf"/>
</dbReference>
<keyword evidence="3 4" id="KW-0413">Isomerase</keyword>
<dbReference type="HAMAP" id="MF_00171">
    <property type="entry name" value="TruA"/>
    <property type="match status" value="1"/>
</dbReference>
<dbReference type="InterPro" id="IPR020097">
    <property type="entry name" value="PsdUridine_synth_TruA_a/b_dom"/>
</dbReference>
<comment type="caution">
    <text evidence="4">Lacks conserved residue(s) required for the propagation of feature annotation.</text>
</comment>
<evidence type="ECO:0000259" key="8">
    <source>
        <dbReference type="Pfam" id="PF01416"/>
    </source>
</evidence>
<dbReference type="PIRSF" id="PIRSF001430">
    <property type="entry name" value="tRNA_psdUrid_synth"/>
    <property type="match status" value="1"/>
</dbReference>
<comment type="subunit">
    <text evidence="4">Homodimer.</text>
</comment>
<evidence type="ECO:0000256" key="6">
    <source>
        <dbReference type="PIRSR" id="PIRSR001430-2"/>
    </source>
</evidence>
<feature type="active site" description="Nucleophile" evidence="4 5">
    <location>
        <position position="53"/>
    </location>
</feature>
<organism evidence="9 10">
    <name type="scientific">Lentibacillus halodurans</name>
    <dbReference type="NCBI Taxonomy" id="237679"/>
    <lineage>
        <taxon>Bacteria</taxon>
        <taxon>Bacillati</taxon>
        <taxon>Bacillota</taxon>
        <taxon>Bacilli</taxon>
        <taxon>Bacillales</taxon>
        <taxon>Bacillaceae</taxon>
        <taxon>Lentibacillus</taxon>
    </lineage>
</organism>